<dbReference type="STRING" id="2880.D8LG74"/>
<dbReference type="CDD" id="cd17970">
    <property type="entry name" value="DEAHc_FancJ"/>
    <property type="match status" value="1"/>
</dbReference>
<dbReference type="OMA" id="WHMASAG"/>
<keyword evidence="6" id="KW-1185">Reference proteome</keyword>
<organism evidence="5 6">
    <name type="scientific">Ectocarpus siliculosus</name>
    <name type="common">Brown alga</name>
    <name type="synonym">Conferva siliculosa</name>
    <dbReference type="NCBI Taxonomy" id="2880"/>
    <lineage>
        <taxon>Eukaryota</taxon>
        <taxon>Sar</taxon>
        <taxon>Stramenopiles</taxon>
        <taxon>Ochrophyta</taxon>
        <taxon>PX clade</taxon>
        <taxon>Phaeophyceae</taxon>
        <taxon>Ectocarpales</taxon>
        <taxon>Ectocarpaceae</taxon>
        <taxon>Ectocarpus</taxon>
    </lineage>
</organism>
<dbReference type="GO" id="GO:0005524">
    <property type="term" value="F:ATP binding"/>
    <property type="evidence" value="ECO:0007669"/>
    <property type="project" value="UniProtKB-KW"/>
</dbReference>
<reference evidence="5 6" key="1">
    <citation type="journal article" date="2010" name="Nature">
        <title>The Ectocarpus genome and the independent evolution of multicellularity in brown algae.</title>
        <authorList>
            <person name="Cock J.M."/>
            <person name="Sterck L."/>
            <person name="Rouze P."/>
            <person name="Scornet D."/>
            <person name="Allen A.E."/>
            <person name="Amoutzias G."/>
            <person name="Anthouard V."/>
            <person name="Artiguenave F."/>
            <person name="Aury J.M."/>
            <person name="Badger J.H."/>
            <person name="Beszteri B."/>
            <person name="Billiau K."/>
            <person name="Bonnet E."/>
            <person name="Bothwell J.H."/>
            <person name="Bowler C."/>
            <person name="Boyen C."/>
            <person name="Brownlee C."/>
            <person name="Carrano C.J."/>
            <person name="Charrier B."/>
            <person name="Cho G.Y."/>
            <person name="Coelho S.M."/>
            <person name="Collen J."/>
            <person name="Corre E."/>
            <person name="Da Silva C."/>
            <person name="Delage L."/>
            <person name="Delaroque N."/>
            <person name="Dittami S.M."/>
            <person name="Doulbeau S."/>
            <person name="Elias M."/>
            <person name="Farnham G."/>
            <person name="Gachon C.M."/>
            <person name="Gschloessl B."/>
            <person name="Heesch S."/>
            <person name="Jabbari K."/>
            <person name="Jubin C."/>
            <person name="Kawai H."/>
            <person name="Kimura K."/>
            <person name="Kloareg B."/>
            <person name="Kupper F.C."/>
            <person name="Lang D."/>
            <person name="Le Bail A."/>
            <person name="Leblanc C."/>
            <person name="Lerouge P."/>
            <person name="Lohr M."/>
            <person name="Lopez P.J."/>
            <person name="Martens C."/>
            <person name="Maumus F."/>
            <person name="Michel G."/>
            <person name="Miranda-Saavedra D."/>
            <person name="Morales J."/>
            <person name="Moreau H."/>
            <person name="Motomura T."/>
            <person name="Nagasato C."/>
            <person name="Napoli C.A."/>
            <person name="Nelson D.R."/>
            <person name="Nyvall-Collen P."/>
            <person name="Peters A.F."/>
            <person name="Pommier C."/>
            <person name="Potin P."/>
            <person name="Poulain J."/>
            <person name="Quesneville H."/>
            <person name="Read B."/>
            <person name="Rensing S.A."/>
            <person name="Ritter A."/>
            <person name="Rousvoal S."/>
            <person name="Samanta M."/>
            <person name="Samson G."/>
            <person name="Schroeder D.C."/>
            <person name="Segurens B."/>
            <person name="Strittmatter M."/>
            <person name="Tonon T."/>
            <person name="Tregear J.W."/>
            <person name="Valentin K."/>
            <person name="von Dassow P."/>
            <person name="Yamagishi T."/>
            <person name="Van de Peer Y."/>
            <person name="Wincker P."/>
        </authorList>
    </citation>
    <scope>NUCLEOTIDE SEQUENCE [LARGE SCALE GENOMIC DNA]</scope>
    <source>
        <strain evidence="6">Ec32 / CCAP1310/4</strain>
    </source>
</reference>
<dbReference type="GO" id="GO:1904430">
    <property type="term" value="P:negative regulation of t-circle formation"/>
    <property type="evidence" value="ECO:0007669"/>
    <property type="project" value="TreeGrafter"/>
</dbReference>
<protein>
    <recommendedName>
        <fullName evidence="4">Helicase ATP-binding domain-containing protein</fullName>
    </recommendedName>
</protein>
<dbReference type="SMART" id="SM00488">
    <property type="entry name" value="DEXDc2"/>
    <property type="match status" value="1"/>
</dbReference>
<dbReference type="Proteomes" id="UP000002630">
    <property type="component" value="Linkage Group LG12"/>
</dbReference>
<keyword evidence="2" id="KW-0378">Hydrolase</keyword>
<dbReference type="GO" id="GO:0045910">
    <property type="term" value="P:negative regulation of DNA recombination"/>
    <property type="evidence" value="ECO:0007669"/>
    <property type="project" value="TreeGrafter"/>
</dbReference>
<dbReference type="InterPro" id="IPR027417">
    <property type="entry name" value="P-loop_NTPase"/>
</dbReference>
<accession>D8LG74</accession>
<dbReference type="GO" id="GO:0003677">
    <property type="term" value="F:DNA binding"/>
    <property type="evidence" value="ECO:0007669"/>
    <property type="project" value="InterPro"/>
</dbReference>
<evidence type="ECO:0000313" key="6">
    <source>
        <dbReference type="Proteomes" id="UP000002630"/>
    </source>
</evidence>
<dbReference type="GO" id="GO:0010569">
    <property type="term" value="P:regulation of double-strand break repair via homologous recombination"/>
    <property type="evidence" value="ECO:0007669"/>
    <property type="project" value="TreeGrafter"/>
</dbReference>
<dbReference type="PANTHER" id="PTHR11472:SF34">
    <property type="entry name" value="REGULATOR OF TELOMERE ELONGATION HELICASE 1"/>
    <property type="match status" value="1"/>
</dbReference>
<dbReference type="InterPro" id="IPR010614">
    <property type="entry name" value="RAD3-like_helicase_DEAD"/>
</dbReference>
<dbReference type="OrthoDB" id="19182at2759"/>
<dbReference type="InParanoid" id="D8LG74"/>
<dbReference type="EMBL" id="FN648129">
    <property type="protein sequence ID" value="CBN78973.1"/>
    <property type="molecule type" value="Genomic_DNA"/>
</dbReference>
<dbReference type="Gene3D" id="3.40.50.300">
    <property type="entry name" value="P-loop containing nucleotide triphosphate hydrolases"/>
    <property type="match status" value="2"/>
</dbReference>
<dbReference type="InterPro" id="IPR014013">
    <property type="entry name" value="Helic_SF1/SF2_ATP-bd_DinG/Rad3"/>
</dbReference>
<dbReference type="PANTHER" id="PTHR11472">
    <property type="entry name" value="DNA REPAIR DEAD HELICASE RAD3/XP-D SUBFAMILY MEMBER"/>
    <property type="match status" value="1"/>
</dbReference>
<dbReference type="InterPro" id="IPR057498">
    <property type="entry name" value="Rtel1_ARCH"/>
</dbReference>
<dbReference type="GO" id="GO:0003678">
    <property type="term" value="F:DNA helicase activity"/>
    <property type="evidence" value="ECO:0007669"/>
    <property type="project" value="InterPro"/>
</dbReference>
<dbReference type="AlphaFoldDB" id="D8LG74"/>
<dbReference type="SUPFAM" id="SSF52540">
    <property type="entry name" value="P-loop containing nucleoside triphosphate hydrolases"/>
    <property type="match status" value="1"/>
</dbReference>
<keyword evidence="1" id="KW-0547">Nucleotide-binding</keyword>
<dbReference type="GO" id="GO:0070182">
    <property type="term" value="F:DNA polymerase binding"/>
    <property type="evidence" value="ECO:0007669"/>
    <property type="project" value="TreeGrafter"/>
</dbReference>
<evidence type="ECO:0000256" key="3">
    <source>
        <dbReference type="ARBA" id="ARBA00022840"/>
    </source>
</evidence>
<evidence type="ECO:0000313" key="5">
    <source>
        <dbReference type="EMBL" id="CBN78973.1"/>
    </source>
</evidence>
<evidence type="ECO:0000256" key="1">
    <source>
        <dbReference type="ARBA" id="ARBA00022741"/>
    </source>
</evidence>
<dbReference type="GO" id="GO:0016818">
    <property type="term" value="F:hydrolase activity, acting on acid anhydrides, in phosphorus-containing anhydrides"/>
    <property type="evidence" value="ECO:0007669"/>
    <property type="project" value="InterPro"/>
</dbReference>
<dbReference type="GO" id="GO:0005634">
    <property type="term" value="C:nucleus"/>
    <property type="evidence" value="ECO:0007669"/>
    <property type="project" value="TreeGrafter"/>
</dbReference>
<gene>
    <name evidence="5" type="ORF">Esi_0158_0014</name>
</gene>
<dbReference type="InterPro" id="IPR045028">
    <property type="entry name" value="DinG/Rad3-like"/>
</dbReference>
<feature type="domain" description="Helicase ATP-binding" evidence="4">
    <location>
        <begin position="1"/>
        <end position="299"/>
    </location>
</feature>
<dbReference type="Pfam" id="PF06733">
    <property type="entry name" value="DEAD_2"/>
    <property type="match status" value="1"/>
</dbReference>
<dbReference type="EMBL" id="FN649737">
    <property type="protein sequence ID" value="CBN78973.1"/>
    <property type="molecule type" value="Genomic_DNA"/>
</dbReference>
<dbReference type="eggNOG" id="KOG1132">
    <property type="taxonomic scope" value="Eukaryota"/>
</dbReference>
<evidence type="ECO:0000259" key="4">
    <source>
        <dbReference type="PROSITE" id="PS51193"/>
    </source>
</evidence>
<sequence>MKNALLESPTGTGKTLCLLTASLAWQQRNSAMVASKPAPTQLAYDERPVTDLSRPRHEQQPYQENKPALAAAMPSVIIYASRTHSQLGQVANELKNTVYRPRLSLLGSRDQLCVHEEVSQMKGGAKNHACSALVKARRCKYHRGTEDMVERAGGGGVVAGGGGSGPPDQSTVPDIEELVSLAKKHEFCPYYLGRGHAPRAELVLMPYNYLLDPGTRRGIKINWSNAVVIFDEAHNLESVASDASSFELTSAQIAGAQEEALRCHNLCTEGGVDEEGGGGATQADNALLVKQALHLLEDAMEGVKLPASGKGFTQKGEYVYALFEHAGITFDTAQAWLGKLQDMSDTLQENALYGQANALKVDVVSRSIKGGFGGGNASGEGGRVFARMSRWHMASAGGGSPLDGRGGGKGGKGGVGVGGGGGGGGGGGAGRVFCFWCFCPGVAMQDLKALGVRSIIVTSGTLSPLSSFGNELRLPFEVQVENPHVIGPEQTPLAGLLQAMSPRSSAWWPVGPSETKGKAKAWIGTLGRGPTSVTLNSSYANRDNDNYKDELGATLANLCRIVPGGVLVFFST</sequence>
<dbReference type="GO" id="GO:0090657">
    <property type="term" value="P:telomeric loop disassembly"/>
    <property type="evidence" value="ECO:0007669"/>
    <property type="project" value="TreeGrafter"/>
</dbReference>
<dbReference type="PROSITE" id="PS51193">
    <property type="entry name" value="HELICASE_ATP_BIND_2"/>
    <property type="match status" value="1"/>
</dbReference>
<proteinExistence type="predicted"/>
<dbReference type="InterPro" id="IPR006554">
    <property type="entry name" value="Helicase-like_DEXD_c2"/>
</dbReference>
<dbReference type="Pfam" id="PF23109">
    <property type="entry name" value="ARCH_RTEL1"/>
    <property type="match status" value="1"/>
</dbReference>
<evidence type="ECO:0000256" key="2">
    <source>
        <dbReference type="ARBA" id="ARBA00022801"/>
    </source>
</evidence>
<name>D8LG74_ECTSI</name>
<keyword evidence="3" id="KW-0067">ATP-binding</keyword>